<dbReference type="Pfam" id="PF01037">
    <property type="entry name" value="AsnC_trans_reg"/>
    <property type="match status" value="1"/>
</dbReference>
<dbReference type="InterPro" id="IPR019885">
    <property type="entry name" value="Tscrpt_reg_HTH_AsnC-type_CS"/>
</dbReference>
<dbReference type="InterPro" id="IPR000485">
    <property type="entry name" value="AsnC-type_HTH_dom"/>
</dbReference>
<keyword evidence="1" id="KW-0805">Transcription regulation</keyword>
<feature type="domain" description="HTH asnC-type" evidence="4">
    <location>
        <begin position="6"/>
        <end position="67"/>
    </location>
</feature>
<dbReference type="InterPro" id="IPR019888">
    <property type="entry name" value="Tscrpt_reg_AsnC-like"/>
</dbReference>
<organism evidence="5">
    <name type="scientific">uncultured Frankineae bacterium</name>
    <dbReference type="NCBI Taxonomy" id="437475"/>
    <lineage>
        <taxon>Bacteria</taxon>
        <taxon>Bacillati</taxon>
        <taxon>Actinomycetota</taxon>
        <taxon>Actinomycetes</taxon>
        <taxon>Frankiales</taxon>
        <taxon>environmental samples</taxon>
    </lineage>
</organism>
<dbReference type="EMBL" id="CADCUB010000158">
    <property type="protein sequence ID" value="CAA9355457.1"/>
    <property type="molecule type" value="Genomic_DNA"/>
</dbReference>
<dbReference type="GO" id="GO:0043565">
    <property type="term" value="F:sequence-specific DNA binding"/>
    <property type="evidence" value="ECO:0007669"/>
    <property type="project" value="InterPro"/>
</dbReference>
<dbReference type="InterPro" id="IPR019887">
    <property type="entry name" value="Tscrpt_reg_AsnC/Lrp_C"/>
</dbReference>
<dbReference type="InterPro" id="IPR011008">
    <property type="entry name" value="Dimeric_a/b-barrel"/>
</dbReference>
<protein>
    <recommendedName>
        <fullName evidence="4">HTH asnC-type domain-containing protein</fullName>
    </recommendedName>
</protein>
<dbReference type="SMART" id="SM00344">
    <property type="entry name" value="HTH_ASNC"/>
    <property type="match status" value="1"/>
</dbReference>
<evidence type="ECO:0000313" key="5">
    <source>
        <dbReference type="EMBL" id="CAA9355457.1"/>
    </source>
</evidence>
<evidence type="ECO:0000256" key="2">
    <source>
        <dbReference type="ARBA" id="ARBA00023125"/>
    </source>
</evidence>
<keyword evidence="2" id="KW-0238">DNA-binding</keyword>
<dbReference type="AlphaFoldDB" id="A0A6J4MBS3"/>
<keyword evidence="3" id="KW-0804">Transcription</keyword>
<dbReference type="GO" id="GO:0043200">
    <property type="term" value="P:response to amino acid"/>
    <property type="evidence" value="ECO:0007669"/>
    <property type="project" value="TreeGrafter"/>
</dbReference>
<name>A0A6J4MBS3_9ACTN</name>
<dbReference type="Gene3D" id="3.30.70.920">
    <property type="match status" value="1"/>
</dbReference>
<dbReference type="SUPFAM" id="SSF46785">
    <property type="entry name" value="Winged helix' DNA-binding domain"/>
    <property type="match status" value="1"/>
</dbReference>
<sequence length="147" mass="16072">MSDRRLDPVDERILRLLVRNARATWREVGAVVGLSANAVVQRVRRLEQAGVVRGWTVVLDPALDGASATALVSLKVTTDADAAALEAAIAALPCVTEVLDLSGTVDYQVRVRFRDQRDLYDATNALRVLPGVVGIETRTVLREVLRR</sequence>
<dbReference type="PRINTS" id="PR00033">
    <property type="entry name" value="HTHASNC"/>
</dbReference>
<dbReference type="PANTHER" id="PTHR30154:SF34">
    <property type="entry name" value="TRANSCRIPTIONAL REGULATOR AZLB"/>
    <property type="match status" value="1"/>
</dbReference>
<proteinExistence type="predicted"/>
<dbReference type="InterPro" id="IPR036388">
    <property type="entry name" value="WH-like_DNA-bd_sf"/>
</dbReference>
<accession>A0A6J4MBS3</accession>
<dbReference type="PANTHER" id="PTHR30154">
    <property type="entry name" value="LEUCINE-RESPONSIVE REGULATORY PROTEIN"/>
    <property type="match status" value="1"/>
</dbReference>
<dbReference type="SUPFAM" id="SSF54909">
    <property type="entry name" value="Dimeric alpha+beta barrel"/>
    <property type="match status" value="1"/>
</dbReference>
<dbReference type="InterPro" id="IPR036390">
    <property type="entry name" value="WH_DNA-bd_sf"/>
</dbReference>
<dbReference type="Gene3D" id="1.10.10.10">
    <property type="entry name" value="Winged helix-like DNA-binding domain superfamily/Winged helix DNA-binding domain"/>
    <property type="match status" value="1"/>
</dbReference>
<evidence type="ECO:0000256" key="1">
    <source>
        <dbReference type="ARBA" id="ARBA00023015"/>
    </source>
</evidence>
<dbReference type="Pfam" id="PF13404">
    <property type="entry name" value="HTH_AsnC-type"/>
    <property type="match status" value="1"/>
</dbReference>
<evidence type="ECO:0000259" key="4">
    <source>
        <dbReference type="PROSITE" id="PS50956"/>
    </source>
</evidence>
<reference evidence="5" key="1">
    <citation type="submission" date="2020-02" db="EMBL/GenBank/DDBJ databases">
        <authorList>
            <person name="Meier V. D."/>
        </authorList>
    </citation>
    <scope>NUCLEOTIDE SEQUENCE</scope>
    <source>
        <strain evidence="5">AVDCRST_MAG07</strain>
    </source>
</reference>
<dbReference type="GO" id="GO:0005829">
    <property type="term" value="C:cytosol"/>
    <property type="evidence" value="ECO:0007669"/>
    <property type="project" value="TreeGrafter"/>
</dbReference>
<dbReference type="PROSITE" id="PS00519">
    <property type="entry name" value="HTH_ASNC_1"/>
    <property type="match status" value="1"/>
</dbReference>
<evidence type="ECO:0000256" key="3">
    <source>
        <dbReference type="ARBA" id="ARBA00023163"/>
    </source>
</evidence>
<gene>
    <name evidence="5" type="ORF">AVDCRST_MAG07-3520</name>
</gene>
<dbReference type="PROSITE" id="PS50956">
    <property type="entry name" value="HTH_ASNC_2"/>
    <property type="match status" value="1"/>
</dbReference>